<keyword evidence="3" id="KW-0342">GTP-binding</keyword>
<feature type="coiled-coil region" evidence="4">
    <location>
        <begin position="218"/>
        <end position="281"/>
    </location>
</feature>
<dbReference type="InterPro" id="IPR006703">
    <property type="entry name" value="G_AIG1"/>
</dbReference>
<gene>
    <name evidence="6" type="ORF">OLEA9_A120555</name>
</gene>
<dbReference type="GO" id="GO:0005525">
    <property type="term" value="F:GTP binding"/>
    <property type="evidence" value="ECO:0007669"/>
    <property type="project" value="UniProtKB-KW"/>
</dbReference>
<evidence type="ECO:0000313" key="7">
    <source>
        <dbReference type="Proteomes" id="UP000594638"/>
    </source>
</evidence>
<proteinExistence type="inferred from homology"/>
<dbReference type="EMBL" id="CACTIH010000299">
    <property type="protein sequence ID" value="CAA2958991.1"/>
    <property type="molecule type" value="Genomic_DNA"/>
</dbReference>
<dbReference type="SUPFAM" id="SSF52540">
    <property type="entry name" value="P-loop containing nucleoside triphosphate hydrolases"/>
    <property type="match status" value="1"/>
</dbReference>
<comment type="caution">
    <text evidence="6">The sequence shown here is derived from an EMBL/GenBank/DDBJ whole genome shotgun (WGS) entry which is preliminary data.</text>
</comment>
<evidence type="ECO:0000256" key="3">
    <source>
        <dbReference type="ARBA" id="ARBA00023134"/>
    </source>
</evidence>
<evidence type="ECO:0000259" key="5">
    <source>
        <dbReference type="PROSITE" id="PS51720"/>
    </source>
</evidence>
<evidence type="ECO:0000256" key="1">
    <source>
        <dbReference type="ARBA" id="ARBA00008535"/>
    </source>
</evidence>
<dbReference type="PANTHER" id="PTHR10903:SF184">
    <property type="entry name" value="GTP-BINDING PROTEIN A"/>
    <property type="match status" value="1"/>
</dbReference>
<dbReference type="OrthoDB" id="8954335at2759"/>
<dbReference type="AlphaFoldDB" id="A0A8S0PZA0"/>
<organism evidence="6 7">
    <name type="scientific">Olea europaea subsp. europaea</name>
    <dbReference type="NCBI Taxonomy" id="158383"/>
    <lineage>
        <taxon>Eukaryota</taxon>
        <taxon>Viridiplantae</taxon>
        <taxon>Streptophyta</taxon>
        <taxon>Embryophyta</taxon>
        <taxon>Tracheophyta</taxon>
        <taxon>Spermatophyta</taxon>
        <taxon>Magnoliopsida</taxon>
        <taxon>eudicotyledons</taxon>
        <taxon>Gunneridae</taxon>
        <taxon>Pentapetalae</taxon>
        <taxon>asterids</taxon>
        <taxon>lamiids</taxon>
        <taxon>Lamiales</taxon>
        <taxon>Oleaceae</taxon>
        <taxon>Oleeae</taxon>
        <taxon>Olea</taxon>
    </lineage>
</organism>
<comment type="similarity">
    <text evidence="1">Belongs to the TRAFAC class TrmE-Era-EngA-EngB-Septin-like GTPase superfamily. AIG1/Toc34/Toc159-like paraseptin GTPase family. IAN subfamily.</text>
</comment>
<accession>A0A8S0PZA0</accession>
<dbReference type="Gene3D" id="3.40.50.300">
    <property type="entry name" value="P-loop containing nucleotide triphosphate hydrolases"/>
    <property type="match status" value="1"/>
</dbReference>
<feature type="domain" description="AIG1-type G" evidence="5">
    <location>
        <begin position="17"/>
        <end position="217"/>
    </location>
</feature>
<dbReference type="Pfam" id="PF04548">
    <property type="entry name" value="AIG1"/>
    <property type="match status" value="1"/>
</dbReference>
<evidence type="ECO:0000256" key="4">
    <source>
        <dbReference type="SAM" id="Coils"/>
    </source>
</evidence>
<keyword evidence="7" id="KW-1185">Reference proteome</keyword>
<evidence type="ECO:0000256" key="2">
    <source>
        <dbReference type="ARBA" id="ARBA00022741"/>
    </source>
</evidence>
<evidence type="ECO:0000313" key="6">
    <source>
        <dbReference type="EMBL" id="CAA2958991.1"/>
    </source>
</evidence>
<protein>
    <submittedName>
        <fullName evidence="6">Immune-associated nucleotide-binding 9-like</fullName>
    </submittedName>
</protein>
<dbReference type="Proteomes" id="UP000594638">
    <property type="component" value="Unassembled WGS sequence"/>
</dbReference>
<dbReference type="PROSITE" id="PS51720">
    <property type="entry name" value="G_AIG1"/>
    <property type="match status" value="1"/>
</dbReference>
<keyword evidence="2" id="KW-0547">Nucleotide-binding</keyword>
<dbReference type="PANTHER" id="PTHR10903">
    <property type="entry name" value="GTPASE, IMAP FAMILY MEMBER-RELATED"/>
    <property type="match status" value="1"/>
</dbReference>
<reference evidence="6 7" key="1">
    <citation type="submission" date="2019-12" db="EMBL/GenBank/DDBJ databases">
        <authorList>
            <person name="Alioto T."/>
            <person name="Alioto T."/>
            <person name="Gomez Garrido J."/>
        </authorList>
    </citation>
    <scope>NUCLEOTIDE SEQUENCE [LARGE SCALE GENOMIC DNA]</scope>
</reference>
<sequence length="290" mass="32795">MGGSVISDESDFSRPSDKVQTIVLVGKTGNGKSATGNSILQRKEFRSTRSSYSVTRTSELKTLLMEDGRRLNVIDTPDISVDAESIAKEIIKCVDMAIDGIHAFLFVLSVRIRFSREEEYAFKCLFELFGSKISDHMIVVFTGGDKIDYPDNYLHGCPEPMKVILEMCGNRRVLFDNKTVDKWMKSEQLTELLYLVNEVVDKNSGKPYTNELSLKFQVSRLKETTDALEKRLSEETASSRNKLKETTDALEMQLSEEIAARRNTENEVLKLVEKLEELRKQIGSGICVIL</sequence>
<name>A0A8S0PZA0_OLEEU</name>
<dbReference type="InterPro" id="IPR045058">
    <property type="entry name" value="GIMA/IAN/Toc"/>
</dbReference>
<keyword evidence="4" id="KW-0175">Coiled coil</keyword>
<dbReference type="CDD" id="cd01852">
    <property type="entry name" value="AIG1"/>
    <property type="match status" value="1"/>
</dbReference>
<dbReference type="FunFam" id="3.40.50.300:FF:000840">
    <property type="entry name" value="Immune-associated nucleotide-binding protein 9"/>
    <property type="match status" value="1"/>
</dbReference>
<dbReference type="Gramene" id="OE9A120555T1">
    <property type="protein sequence ID" value="OE9A120555C1"/>
    <property type="gene ID" value="OE9A120555"/>
</dbReference>
<dbReference type="InterPro" id="IPR027417">
    <property type="entry name" value="P-loop_NTPase"/>
</dbReference>